<gene>
    <name evidence="4" type="ORF">IAB88_08435</name>
</gene>
<organism evidence="4 5">
    <name type="scientific">Candidatus Limisoma faecipullorum</name>
    <dbReference type="NCBI Taxonomy" id="2840854"/>
    <lineage>
        <taxon>Bacteria</taxon>
        <taxon>Pseudomonadati</taxon>
        <taxon>Bacteroidota</taxon>
        <taxon>Bacteroidia</taxon>
        <taxon>Bacteroidales</taxon>
        <taxon>Candidatus Limisoma</taxon>
    </lineage>
</organism>
<keyword evidence="2" id="KW-1133">Transmembrane helix</keyword>
<dbReference type="InterPro" id="IPR036388">
    <property type="entry name" value="WH-like_DNA-bd_sf"/>
</dbReference>
<dbReference type="Gene3D" id="2.130.10.10">
    <property type="entry name" value="YVTN repeat-like/Quinoprotein amine dehydrogenase"/>
    <property type="match status" value="2"/>
</dbReference>
<dbReference type="GO" id="GO:0006355">
    <property type="term" value="P:regulation of DNA-templated transcription"/>
    <property type="evidence" value="ECO:0007669"/>
    <property type="project" value="InterPro"/>
</dbReference>
<feature type="signal peptide" evidence="3">
    <location>
        <begin position="1"/>
        <end position="22"/>
    </location>
</feature>
<feature type="chain" id="PRO_5039457572" description="HTH luxR-type domain-containing protein" evidence="3">
    <location>
        <begin position="23"/>
        <end position="953"/>
    </location>
</feature>
<keyword evidence="2" id="KW-0812">Transmembrane</keyword>
<dbReference type="Gene3D" id="1.10.10.10">
    <property type="entry name" value="Winged helix-like DNA-binding domain superfamily/Winged helix DNA-binding domain"/>
    <property type="match status" value="1"/>
</dbReference>
<dbReference type="SUPFAM" id="SSF63829">
    <property type="entry name" value="Calcium-dependent phosphotriesterase"/>
    <property type="match status" value="1"/>
</dbReference>
<evidence type="ECO:0000313" key="4">
    <source>
        <dbReference type="EMBL" id="MBO8477005.1"/>
    </source>
</evidence>
<keyword evidence="2" id="KW-0472">Membrane</keyword>
<dbReference type="SUPFAM" id="SSF46894">
    <property type="entry name" value="C-terminal effector domain of the bipartite response regulators"/>
    <property type="match status" value="1"/>
</dbReference>
<proteinExistence type="predicted"/>
<evidence type="ECO:0000256" key="1">
    <source>
        <dbReference type="SAM" id="Coils"/>
    </source>
</evidence>
<dbReference type="InterPro" id="IPR015943">
    <property type="entry name" value="WD40/YVTN_repeat-like_dom_sf"/>
</dbReference>
<accession>A0A9D9NKP3</accession>
<dbReference type="GO" id="GO:0003677">
    <property type="term" value="F:DNA binding"/>
    <property type="evidence" value="ECO:0007669"/>
    <property type="project" value="InterPro"/>
</dbReference>
<dbReference type="AlphaFoldDB" id="A0A9D9NKP3"/>
<dbReference type="InterPro" id="IPR016032">
    <property type="entry name" value="Sig_transdc_resp-reg_C-effctor"/>
</dbReference>
<keyword evidence="1" id="KW-0175">Coiled coil</keyword>
<reference evidence="4" key="2">
    <citation type="journal article" date="2021" name="PeerJ">
        <title>Extensive microbial diversity within the chicken gut microbiome revealed by metagenomics and culture.</title>
        <authorList>
            <person name="Gilroy R."/>
            <person name="Ravi A."/>
            <person name="Getino M."/>
            <person name="Pursley I."/>
            <person name="Horton D.L."/>
            <person name="Alikhan N.F."/>
            <person name="Baker D."/>
            <person name="Gharbi K."/>
            <person name="Hall N."/>
            <person name="Watson M."/>
            <person name="Adriaenssens E.M."/>
            <person name="Foster-Nyarko E."/>
            <person name="Jarju S."/>
            <person name="Secka A."/>
            <person name="Antonio M."/>
            <person name="Oren A."/>
            <person name="Chaudhuri R.R."/>
            <person name="La Ragione R."/>
            <person name="Hildebrand F."/>
            <person name="Pallen M.J."/>
        </authorList>
    </citation>
    <scope>NUCLEOTIDE SEQUENCE</scope>
    <source>
        <strain evidence="4">6919</strain>
    </source>
</reference>
<dbReference type="Proteomes" id="UP000823598">
    <property type="component" value="Unassembled WGS sequence"/>
</dbReference>
<comment type="caution">
    <text evidence="4">The sequence shown here is derived from an EMBL/GenBank/DDBJ whole genome shotgun (WGS) entry which is preliminary data.</text>
</comment>
<evidence type="ECO:0000256" key="3">
    <source>
        <dbReference type="SAM" id="SignalP"/>
    </source>
</evidence>
<evidence type="ECO:0000256" key="2">
    <source>
        <dbReference type="SAM" id="Phobius"/>
    </source>
</evidence>
<feature type="coiled-coil region" evidence="1">
    <location>
        <begin position="771"/>
        <end position="810"/>
    </location>
</feature>
<feature type="transmembrane region" description="Helical" evidence="2">
    <location>
        <begin position="744"/>
        <end position="766"/>
    </location>
</feature>
<name>A0A9D9NKP3_9BACT</name>
<sequence length="953" mass="108967">MLHMRKGIILLILTATTAIAFASKFKPVVTNFIVTKQLKEAGIQNWSCTQGKNGEMYFANNKGMLIFDGYNWEMATIPGNIVVRSILSDGDSIFAGSYEEFGYFKKDDFGNFKYHSLADKLKGINIEHEEVWNILKINDRIFFQTFVSAFVWDGKQLSRIFDTNHRPLYYHNINGEIYAQIINDGYYKIERNRGGWTFRKAFDKAAFGNDEIVAALPLKNGKTILCSESNGLFLMDGNTIKPWHTESDNNIKAGQINRAIMSNDSTIVLGTILDGIYAIGKDGKAKWHYNIETGLQNNSVLRLFCDRDNNIWAALDNGISLIHTGSPYSIMIPERGEPTLGMIYDLEIIGNNMFIASNQGVYKYNMLTGGITFINGSDGQNWHISRFGNQLFAGNNRYTLESSDFINFQTINNVPSSSTCMVRCRINEQDILLESSYSILRIYRYKDGKWQFSNNVAGFIAPIRQIEVDHSGIVWATNMTRGIYRIELSNDLSKVASSQYFKSISDSVPTNNYLMKIRGRIVISDNHQLYTYDDMQQKIIPYNELNNALTSNESIHFVTPVNDRNYWLSGKYGYTLIRFENNKFSTIYYIPAGFFGLENNENSNSVYIHNNIAYFNLNNAVASLDSDINGLRKKNNQQNILTLNHASYTSTDGKNIQLPITGEKKQKTNGSISLQFSYPNYDSQPVNFQFVLSGKKEMTVIKSTPDIAFHDLKQGDYKITAHVINSEGDIIASSDYEFSIPTPILLSVPAIIIYILLLIAGIYFFSKWQTSKALNKKKKEYEEEKKEQDIKMLEQEKLIARQQQQLLETELSAKSKELATLTLNVLAKEKTIESLKDSIYEKKRQGGITSKDMDLLLKQLESTKGDTEFWNMYQKNFDLIHEHFFRNLRERYPQLTPSDLKFCGLLRLNLSTKDIAKFTNLTVRGVEAARYRLRKKLALPEKVSLIEFLIDFK</sequence>
<dbReference type="EMBL" id="JADIMC010000097">
    <property type="protein sequence ID" value="MBO8477005.1"/>
    <property type="molecule type" value="Genomic_DNA"/>
</dbReference>
<evidence type="ECO:0008006" key="6">
    <source>
        <dbReference type="Google" id="ProtNLM"/>
    </source>
</evidence>
<protein>
    <recommendedName>
        <fullName evidence="6">HTH luxR-type domain-containing protein</fullName>
    </recommendedName>
</protein>
<evidence type="ECO:0000313" key="5">
    <source>
        <dbReference type="Proteomes" id="UP000823598"/>
    </source>
</evidence>
<reference evidence="4" key="1">
    <citation type="submission" date="2020-10" db="EMBL/GenBank/DDBJ databases">
        <authorList>
            <person name="Gilroy R."/>
        </authorList>
    </citation>
    <scope>NUCLEOTIDE SEQUENCE</scope>
    <source>
        <strain evidence="4">6919</strain>
    </source>
</reference>
<keyword evidence="3" id="KW-0732">Signal</keyword>